<keyword evidence="2" id="KW-0805">Transcription regulation</keyword>
<dbReference type="GO" id="GO:0003677">
    <property type="term" value="F:DNA binding"/>
    <property type="evidence" value="ECO:0007669"/>
    <property type="project" value="InterPro"/>
</dbReference>
<dbReference type="InterPro" id="IPR013324">
    <property type="entry name" value="RNA_pol_sigma_r3/r4-like"/>
</dbReference>
<keyword evidence="3" id="KW-0731">Sigma factor</keyword>
<name>A0A0H2MR34_9PROT</name>
<gene>
    <name evidence="7" type="ORF">WH96_19430</name>
</gene>
<dbReference type="GO" id="GO:0016987">
    <property type="term" value="F:sigma factor activity"/>
    <property type="evidence" value="ECO:0007669"/>
    <property type="project" value="UniProtKB-KW"/>
</dbReference>
<evidence type="ECO:0000256" key="3">
    <source>
        <dbReference type="ARBA" id="ARBA00023082"/>
    </source>
</evidence>
<evidence type="ECO:0000256" key="2">
    <source>
        <dbReference type="ARBA" id="ARBA00023015"/>
    </source>
</evidence>
<evidence type="ECO:0000256" key="1">
    <source>
        <dbReference type="ARBA" id="ARBA00010641"/>
    </source>
</evidence>
<evidence type="ECO:0000259" key="5">
    <source>
        <dbReference type="Pfam" id="PF04542"/>
    </source>
</evidence>
<dbReference type="AlphaFoldDB" id="A0A0H2MR34"/>
<dbReference type="Gene3D" id="1.10.10.10">
    <property type="entry name" value="Winged helix-like DNA-binding domain superfamily/Winged helix DNA-binding domain"/>
    <property type="match status" value="1"/>
</dbReference>
<feature type="domain" description="RNA polymerase sigma-70 region 2" evidence="5">
    <location>
        <begin position="11"/>
        <end position="71"/>
    </location>
</feature>
<dbReference type="InterPro" id="IPR014284">
    <property type="entry name" value="RNA_pol_sigma-70_dom"/>
</dbReference>
<dbReference type="PANTHER" id="PTHR43133">
    <property type="entry name" value="RNA POLYMERASE ECF-TYPE SIGMA FACTO"/>
    <property type="match status" value="1"/>
</dbReference>
<reference evidence="7 8" key="1">
    <citation type="submission" date="2015-03" db="EMBL/GenBank/DDBJ databases">
        <title>Genome Sequence of Kiloniella spongiae MEBiC09566, isolated from a marine sponge.</title>
        <authorList>
            <person name="Shao Z."/>
            <person name="Wang L."/>
            <person name="Li X."/>
        </authorList>
    </citation>
    <scope>NUCLEOTIDE SEQUENCE [LARGE SCALE GENOMIC DNA]</scope>
    <source>
        <strain evidence="7 8">MEBiC09566</strain>
    </source>
</reference>
<dbReference type="Pfam" id="PF04542">
    <property type="entry name" value="Sigma70_r2"/>
    <property type="match status" value="1"/>
</dbReference>
<dbReference type="SUPFAM" id="SSF88659">
    <property type="entry name" value="Sigma3 and sigma4 domains of RNA polymerase sigma factors"/>
    <property type="match status" value="1"/>
</dbReference>
<protein>
    <recommendedName>
        <fullName evidence="9">RNA polymerase subunit sigma-24</fullName>
    </recommendedName>
</protein>
<dbReference type="SUPFAM" id="SSF88946">
    <property type="entry name" value="Sigma2 domain of RNA polymerase sigma factors"/>
    <property type="match status" value="1"/>
</dbReference>
<evidence type="ECO:0000313" key="8">
    <source>
        <dbReference type="Proteomes" id="UP000035444"/>
    </source>
</evidence>
<dbReference type="EMBL" id="LAQL01000019">
    <property type="protein sequence ID" value="KLN59140.1"/>
    <property type="molecule type" value="Genomic_DNA"/>
</dbReference>
<keyword evidence="4" id="KW-0804">Transcription</keyword>
<dbReference type="PATRIC" id="fig|1489064.4.peg.902"/>
<sequence>MVRQGLVEIFPRLWRYCLVLTRNKDNANDLAQAACERALEKADKFETGTHLDRWIFRIAQRIWLNELRSQAVRRGGGLVSVDDVELPDTKVDTETNIYASQVLKEVYLLPEAQRITVLLVYVEGFSYKDAAQVLDIPIGTVMSRLAAARGRISQRMDREKTGTE</sequence>
<proteinExistence type="inferred from homology"/>
<feature type="domain" description="RNA polymerase sigma factor 70 region 4 type 2" evidence="6">
    <location>
        <begin position="109"/>
        <end position="151"/>
    </location>
</feature>
<dbReference type="Gene3D" id="1.10.1740.10">
    <property type="match status" value="1"/>
</dbReference>
<comment type="caution">
    <text evidence="7">The sequence shown here is derived from an EMBL/GenBank/DDBJ whole genome shotgun (WGS) entry which is preliminary data.</text>
</comment>
<dbReference type="InterPro" id="IPR036388">
    <property type="entry name" value="WH-like_DNA-bd_sf"/>
</dbReference>
<dbReference type="STRING" id="1489064.WH96_19430"/>
<evidence type="ECO:0000259" key="6">
    <source>
        <dbReference type="Pfam" id="PF08281"/>
    </source>
</evidence>
<evidence type="ECO:0000256" key="4">
    <source>
        <dbReference type="ARBA" id="ARBA00023163"/>
    </source>
</evidence>
<evidence type="ECO:0008006" key="9">
    <source>
        <dbReference type="Google" id="ProtNLM"/>
    </source>
</evidence>
<organism evidence="7 8">
    <name type="scientific">Kiloniella spongiae</name>
    <dbReference type="NCBI Taxonomy" id="1489064"/>
    <lineage>
        <taxon>Bacteria</taxon>
        <taxon>Pseudomonadati</taxon>
        <taxon>Pseudomonadota</taxon>
        <taxon>Alphaproteobacteria</taxon>
        <taxon>Rhodospirillales</taxon>
        <taxon>Kiloniellaceae</taxon>
        <taxon>Kiloniella</taxon>
    </lineage>
</organism>
<dbReference type="InterPro" id="IPR007627">
    <property type="entry name" value="RNA_pol_sigma70_r2"/>
</dbReference>
<dbReference type="Proteomes" id="UP000035444">
    <property type="component" value="Unassembled WGS sequence"/>
</dbReference>
<keyword evidence="8" id="KW-1185">Reference proteome</keyword>
<dbReference type="CDD" id="cd06171">
    <property type="entry name" value="Sigma70_r4"/>
    <property type="match status" value="1"/>
</dbReference>
<dbReference type="NCBIfam" id="TIGR02937">
    <property type="entry name" value="sigma70-ECF"/>
    <property type="match status" value="1"/>
</dbReference>
<dbReference type="Pfam" id="PF08281">
    <property type="entry name" value="Sigma70_r4_2"/>
    <property type="match status" value="1"/>
</dbReference>
<dbReference type="PANTHER" id="PTHR43133:SF25">
    <property type="entry name" value="RNA POLYMERASE SIGMA FACTOR RFAY-RELATED"/>
    <property type="match status" value="1"/>
</dbReference>
<dbReference type="InterPro" id="IPR013249">
    <property type="entry name" value="RNA_pol_sigma70_r4_t2"/>
</dbReference>
<evidence type="ECO:0000313" key="7">
    <source>
        <dbReference type="EMBL" id="KLN59140.1"/>
    </source>
</evidence>
<dbReference type="InterPro" id="IPR039425">
    <property type="entry name" value="RNA_pol_sigma-70-like"/>
</dbReference>
<dbReference type="GO" id="GO:0006352">
    <property type="term" value="P:DNA-templated transcription initiation"/>
    <property type="evidence" value="ECO:0007669"/>
    <property type="project" value="InterPro"/>
</dbReference>
<accession>A0A0H2MR34</accession>
<dbReference type="InterPro" id="IPR013325">
    <property type="entry name" value="RNA_pol_sigma_r2"/>
</dbReference>
<comment type="similarity">
    <text evidence="1">Belongs to the sigma-70 factor family. ECF subfamily.</text>
</comment>